<sequence length="48" mass="5691">MKVLMTEEVDDYLTELVQVLYDESYFGFEDAAIEYIFDLYDDIKTSLP</sequence>
<organism evidence="1 2">
    <name type="scientific">Dysgonomonas termitidis</name>
    <dbReference type="NCBI Taxonomy" id="1516126"/>
    <lineage>
        <taxon>Bacteria</taxon>
        <taxon>Pseudomonadati</taxon>
        <taxon>Bacteroidota</taxon>
        <taxon>Bacteroidia</taxon>
        <taxon>Bacteroidales</taxon>
        <taxon>Dysgonomonadaceae</taxon>
        <taxon>Dysgonomonas</taxon>
    </lineage>
</organism>
<protein>
    <submittedName>
        <fullName evidence="1">Uncharacterized protein</fullName>
    </submittedName>
</protein>
<proteinExistence type="predicted"/>
<name>A0ABV9KV24_9BACT</name>
<gene>
    <name evidence="1" type="ORF">ACFO6W_09190</name>
</gene>
<accession>A0ABV9KV24</accession>
<evidence type="ECO:0000313" key="1">
    <source>
        <dbReference type="EMBL" id="MFC4673865.1"/>
    </source>
</evidence>
<evidence type="ECO:0000313" key="2">
    <source>
        <dbReference type="Proteomes" id="UP001596023"/>
    </source>
</evidence>
<dbReference type="Proteomes" id="UP001596023">
    <property type="component" value="Unassembled WGS sequence"/>
</dbReference>
<reference evidence="2" key="1">
    <citation type="journal article" date="2019" name="Int. J. Syst. Evol. Microbiol.">
        <title>The Global Catalogue of Microorganisms (GCM) 10K type strain sequencing project: providing services to taxonomists for standard genome sequencing and annotation.</title>
        <authorList>
            <consortium name="The Broad Institute Genomics Platform"/>
            <consortium name="The Broad Institute Genome Sequencing Center for Infectious Disease"/>
            <person name="Wu L."/>
            <person name="Ma J."/>
        </authorList>
    </citation>
    <scope>NUCLEOTIDE SEQUENCE [LARGE SCALE GENOMIC DNA]</scope>
    <source>
        <strain evidence="2">CCUG 66188</strain>
    </source>
</reference>
<keyword evidence="2" id="KW-1185">Reference proteome</keyword>
<dbReference type="RefSeq" id="WP_379995579.1">
    <property type="nucleotide sequence ID" value="NZ_JBHSGN010000064.1"/>
</dbReference>
<dbReference type="EMBL" id="JBHSGN010000064">
    <property type="protein sequence ID" value="MFC4673865.1"/>
    <property type="molecule type" value="Genomic_DNA"/>
</dbReference>
<comment type="caution">
    <text evidence="1">The sequence shown here is derived from an EMBL/GenBank/DDBJ whole genome shotgun (WGS) entry which is preliminary data.</text>
</comment>